<dbReference type="OrthoDB" id="7312725at2759"/>
<keyword evidence="2" id="KW-1185">Reference proteome</keyword>
<dbReference type="STRING" id="51028.A0A0N4UU21"/>
<dbReference type="EMBL" id="UXUI01001432">
    <property type="protein sequence ID" value="VDD85443.1"/>
    <property type="molecule type" value="Genomic_DNA"/>
</dbReference>
<reference evidence="1 2" key="2">
    <citation type="submission" date="2018-10" db="EMBL/GenBank/DDBJ databases">
        <authorList>
            <consortium name="Pathogen Informatics"/>
        </authorList>
    </citation>
    <scope>NUCLEOTIDE SEQUENCE [LARGE SCALE GENOMIC DNA]</scope>
</reference>
<reference evidence="3" key="1">
    <citation type="submission" date="2017-02" db="UniProtKB">
        <authorList>
            <consortium name="WormBaseParasite"/>
        </authorList>
    </citation>
    <scope>IDENTIFICATION</scope>
</reference>
<accession>A0A0N4UU21</accession>
<dbReference type="AlphaFoldDB" id="A0A0N4UU21"/>
<gene>
    <name evidence="1" type="ORF">EVEC_LOCUS586</name>
</gene>
<dbReference type="Proteomes" id="UP000274131">
    <property type="component" value="Unassembled WGS sequence"/>
</dbReference>
<dbReference type="WBParaSite" id="EVEC_0000086201-mRNA-1">
    <property type="protein sequence ID" value="EVEC_0000086201-mRNA-1"/>
    <property type="gene ID" value="EVEC_0000086201"/>
</dbReference>
<protein>
    <submittedName>
        <fullName evidence="3">ABC transporter permease</fullName>
    </submittedName>
</protein>
<evidence type="ECO:0000313" key="2">
    <source>
        <dbReference type="Proteomes" id="UP000274131"/>
    </source>
</evidence>
<evidence type="ECO:0000313" key="3">
    <source>
        <dbReference type="WBParaSite" id="EVEC_0000086201-mRNA-1"/>
    </source>
</evidence>
<sequence length="43" mass="4847">MPPLVLRQGWLDAIGRTEETVVSQVRFICSPFLEHGLIVIIIV</sequence>
<proteinExistence type="predicted"/>
<name>A0A0N4UU21_ENTVE</name>
<organism evidence="3">
    <name type="scientific">Enterobius vermicularis</name>
    <name type="common">Human pinworm</name>
    <dbReference type="NCBI Taxonomy" id="51028"/>
    <lineage>
        <taxon>Eukaryota</taxon>
        <taxon>Metazoa</taxon>
        <taxon>Ecdysozoa</taxon>
        <taxon>Nematoda</taxon>
        <taxon>Chromadorea</taxon>
        <taxon>Rhabditida</taxon>
        <taxon>Spirurina</taxon>
        <taxon>Oxyuridomorpha</taxon>
        <taxon>Oxyuroidea</taxon>
        <taxon>Oxyuridae</taxon>
        <taxon>Enterobius</taxon>
    </lineage>
</organism>
<evidence type="ECO:0000313" key="1">
    <source>
        <dbReference type="EMBL" id="VDD85443.1"/>
    </source>
</evidence>